<evidence type="ECO:0000256" key="3">
    <source>
        <dbReference type="ARBA" id="ARBA00022989"/>
    </source>
</evidence>
<dbReference type="AlphaFoldDB" id="A0A183IGG3"/>
<dbReference type="EMBL" id="UZAM01007364">
    <property type="protein sequence ID" value="VDO98670.1"/>
    <property type="molecule type" value="Genomic_DNA"/>
</dbReference>
<accession>A0A183IGG3</accession>
<keyword evidence="7" id="KW-1185">Reference proteome</keyword>
<proteinExistence type="predicted"/>
<dbReference type="PANTHER" id="PTHR21706:SF15">
    <property type="entry name" value="TRANSMEMBRANE PROTEIN 65"/>
    <property type="match status" value="1"/>
</dbReference>
<dbReference type="Pfam" id="PF10507">
    <property type="entry name" value="TMEM65"/>
    <property type="match status" value="1"/>
</dbReference>
<keyword evidence="3 5" id="KW-1133">Transmembrane helix</keyword>
<evidence type="ECO:0000256" key="2">
    <source>
        <dbReference type="ARBA" id="ARBA00022692"/>
    </source>
</evidence>
<dbReference type="WBParaSite" id="SBAD_0000283701-mRNA-1">
    <property type="protein sequence ID" value="SBAD_0000283701-mRNA-1"/>
    <property type="gene ID" value="SBAD_0000283701"/>
</dbReference>
<feature type="transmembrane region" description="Helical" evidence="5">
    <location>
        <begin position="93"/>
        <end position="120"/>
    </location>
</feature>
<dbReference type="InterPro" id="IPR019537">
    <property type="entry name" value="TMEM65"/>
</dbReference>
<keyword evidence="2 5" id="KW-0812">Transmembrane</keyword>
<evidence type="ECO:0000256" key="5">
    <source>
        <dbReference type="SAM" id="Phobius"/>
    </source>
</evidence>
<gene>
    <name evidence="6" type="ORF">SBAD_LOCUS2707</name>
</gene>
<feature type="transmembrane region" description="Helical" evidence="5">
    <location>
        <begin position="60"/>
        <end position="81"/>
    </location>
</feature>
<dbReference type="OrthoDB" id="430821at2759"/>
<feature type="transmembrane region" description="Helical" evidence="5">
    <location>
        <begin position="150"/>
        <end position="170"/>
    </location>
</feature>
<dbReference type="GO" id="GO:0016020">
    <property type="term" value="C:membrane"/>
    <property type="evidence" value="ECO:0007669"/>
    <property type="project" value="UniProtKB-SubCell"/>
</dbReference>
<dbReference type="GO" id="GO:0005739">
    <property type="term" value="C:mitochondrion"/>
    <property type="evidence" value="ECO:0007669"/>
    <property type="project" value="TreeGrafter"/>
</dbReference>
<evidence type="ECO:0000256" key="4">
    <source>
        <dbReference type="ARBA" id="ARBA00023136"/>
    </source>
</evidence>
<evidence type="ECO:0000313" key="6">
    <source>
        <dbReference type="EMBL" id="VDO98670.1"/>
    </source>
</evidence>
<name>A0A183IGG3_9BILA</name>
<reference evidence="8" key="1">
    <citation type="submission" date="2016-06" db="UniProtKB">
        <authorList>
            <consortium name="WormBaseParasite"/>
        </authorList>
    </citation>
    <scope>IDENTIFICATION</scope>
</reference>
<dbReference type="PANTHER" id="PTHR21706">
    <property type="entry name" value="TRANSMEMBRANE PROTEIN 65"/>
    <property type="match status" value="1"/>
</dbReference>
<comment type="subcellular location">
    <subcellularLocation>
        <location evidence="1">Membrane</location>
        <topology evidence="1">Multi-pass membrane protein</topology>
    </subcellularLocation>
</comment>
<keyword evidence="4 5" id="KW-0472">Membrane</keyword>
<protein>
    <submittedName>
        <fullName evidence="8">Transmembrane protein 65</fullName>
    </submittedName>
</protein>
<evidence type="ECO:0000256" key="1">
    <source>
        <dbReference type="ARBA" id="ARBA00004141"/>
    </source>
</evidence>
<dbReference type="Proteomes" id="UP000270296">
    <property type="component" value="Unassembled WGS sequence"/>
</dbReference>
<reference evidence="6 7" key="2">
    <citation type="submission" date="2018-11" db="EMBL/GenBank/DDBJ databases">
        <authorList>
            <consortium name="Pathogen Informatics"/>
        </authorList>
    </citation>
    <scope>NUCLEOTIDE SEQUENCE [LARGE SCALE GENOMIC DNA]</scope>
</reference>
<evidence type="ECO:0000313" key="8">
    <source>
        <dbReference type="WBParaSite" id="SBAD_0000283701-mRNA-1"/>
    </source>
</evidence>
<organism evidence="8">
    <name type="scientific">Soboliphyme baturini</name>
    <dbReference type="NCBI Taxonomy" id="241478"/>
    <lineage>
        <taxon>Eukaryota</taxon>
        <taxon>Metazoa</taxon>
        <taxon>Ecdysozoa</taxon>
        <taxon>Nematoda</taxon>
        <taxon>Enoplea</taxon>
        <taxon>Dorylaimia</taxon>
        <taxon>Dioctophymatida</taxon>
        <taxon>Dioctophymatoidea</taxon>
        <taxon>Soboliphymatidae</taxon>
        <taxon>Soboliphyme</taxon>
    </lineage>
</organism>
<sequence length="186" mass="20889">MVSPTCCLLLKSNEDADAFVSRMSQMERSMLYDALKRRFEHSPVTHLECTSMSTAQMRSLFFYNVFPFIGFGFLDNFIMILSGEYIDMSLGILFNISTMAAAGMGNLLSDVSGIGFAYYIENIASRYGLSLPSLSEAQWKSARVQFMTNLGRALGLTIGCIIGMLPLFFFDEQKKLTLKMKRLKPS</sequence>
<evidence type="ECO:0000313" key="7">
    <source>
        <dbReference type="Proteomes" id="UP000270296"/>
    </source>
</evidence>